<proteinExistence type="predicted"/>
<name>A0A6G3ZRP8_9BACL</name>
<protein>
    <submittedName>
        <fullName evidence="4">NUDIX domain-containing protein</fullName>
    </submittedName>
</protein>
<dbReference type="PROSITE" id="PS51462">
    <property type="entry name" value="NUDIX"/>
    <property type="match status" value="1"/>
</dbReference>
<reference evidence="4" key="1">
    <citation type="submission" date="2020-02" db="EMBL/GenBank/DDBJ databases">
        <authorList>
            <person name="Shen X.-R."/>
            <person name="Zhang Y.-X."/>
        </authorList>
    </citation>
    <scope>NUCLEOTIDE SEQUENCE</scope>
    <source>
        <strain evidence="4">SYP-B3998</strain>
    </source>
</reference>
<dbReference type="Gene3D" id="3.90.79.10">
    <property type="entry name" value="Nucleoside Triphosphate Pyrophosphohydrolase"/>
    <property type="match status" value="1"/>
</dbReference>
<comment type="caution">
    <text evidence="4">The sequence shown here is derived from an EMBL/GenBank/DDBJ whole genome shotgun (WGS) entry which is preliminary data.</text>
</comment>
<gene>
    <name evidence="4" type="ORF">GK047_02470</name>
</gene>
<dbReference type="SUPFAM" id="SSF55811">
    <property type="entry name" value="Nudix"/>
    <property type="match status" value="1"/>
</dbReference>
<dbReference type="InterPro" id="IPR015797">
    <property type="entry name" value="NUDIX_hydrolase-like_dom_sf"/>
</dbReference>
<dbReference type="PANTHER" id="PTHR43046:SF14">
    <property type="entry name" value="MUTT_NUDIX FAMILY PROTEIN"/>
    <property type="match status" value="1"/>
</dbReference>
<dbReference type="AlphaFoldDB" id="A0A6G3ZRP8"/>
<dbReference type="GO" id="GO:0016787">
    <property type="term" value="F:hydrolase activity"/>
    <property type="evidence" value="ECO:0007669"/>
    <property type="project" value="UniProtKB-KW"/>
</dbReference>
<accession>A0A6G3ZRP8</accession>
<keyword evidence="2" id="KW-0378">Hydrolase</keyword>
<dbReference type="CDD" id="cd18880">
    <property type="entry name" value="NUDIX_ADPRase"/>
    <property type="match status" value="1"/>
</dbReference>
<sequence length="150" mass="16911">MIIRNSAKAIIVHENKLLVTKLEDNDGVFYLLPGGGQNAGENLHETLKRECTEEIGLKVNIGELAFIRECFMDKGIHRVEFIFFCTVDTIEHDKIIGAKGASLDNNQLGVEWIPILDLIKRPLFPSTLRELIVQHENGLNGRTIYLGEIQ</sequence>
<organism evidence="4">
    <name type="scientific">Paenibacillus sp. SYP-B3998</name>
    <dbReference type="NCBI Taxonomy" id="2678564"/>
    <lineage>
        <taxon>Bacteria</taxon>
        <taxon>Bacillati</taxon>
        <taxon>Bacillota</taxon>
        <taxon>Bacilli</taxon>
        <taxon>Bacillales</taxon>
        <taxon>Paenibacillaceae</taxon>
        <taxon>Paenibacillus</taxon>
    </lineage>
</organism>
<dbReference type="EMBL" id="JAAIKC010000001">
    <property type="protein sequence ID" value="NEW04883.1"/>
    <property type="molecule type" value="Genomic_DNA"/>
</dbReference>
<comment type="cofactor">
    <cofactor evidence="1">
        <name>Mg(2+)</name>
        <dbReference type="ChEBI" id="CHEBI:18420"/>
    </cofactor>
</comment>
<dbReference type="RefSeq" id="WP_163940742.1">
    <property type="nucleotide sequence ID" value="NZ_JAAIKC010000001.1"/>
</dbReference>
<feature type="domain" description="Nudix hydrolase" evidence="3">
    <location>
        <begin position="1"/>
        <end position="136"/>
    </location>
</feature>
<evidence type="ECO:0000256" key="2">
    <source>
        <dbReference type="ARBA" id="ARBA00022801"/>
    </source>
</evidence>
<evidence type="ECO:0000259" key="3">
    <source>
        <dbReference type="PROSITE" id="PS51462"/>
    </source>
</evidence>
<evidence type="ECO:0000313" key="4">
    <source>
        <dbReference type="EMBL" id="NEW04883.1"/>
    </source>
</evidence>
<dbReference type="InterPro" id="IPR000086">
    <property type="entry name" value="NUDIX_hydrolase_dom"/>
</dbReference>
<evidence type="ECO:0000256" key="1">
    <source>
        <dbReference type="ARBA" id="ARBA00001946"/>
    </source>
</evidence>
<dbReference type="PANTHER" id="PTHR43046">
    <property type="entry name" value="GDP-MANNOSE MANNOSYL HYDROLASE"/>
    <property type="match status" value="1"/>
</dbReference>
<dbReference type="Pfam" id="PF00293">
    <property type="entry name" value="NUDIX"/>
    <property type="match status" value="1"/>
</dbReference>